<dbReference type="EMBL" id="CAXAMN010003869">
    <property type="protein sequence ID" value="CAK9006634.1"/>
    <property type="molecule type" value="Genomic_DNA"/>
</dbReference>
<evidence type="ECO:0000256" key="1">
    <source>
        <dbReference type="SAM" id="Phobius"/>
    </source>
</evidence>
<sequence>MWRHCLLGLVASAPIPFEHEDVSDLIGIGSQVAAAEDMSKVDKDLSRHGRRQRMTACVRITRAFVQQRPDEVDATVATLMSQTVPGMPEPTEEQGMNQFFSMSVLACYEAIDNETLSQVVKGQGLRPLADRTAESVFRNLMLARRPSRQQVELYEQILQEEQARILDEMTLDDMPGALGLFGQKMSTSKASVLLLAVVFGIIGAVTMFLMRKEEEKEQRRKAKKEKKKNH</sequence>
<accession>A0ABP0IX44</accession>
<feature type="transmembrane region" description="Helical" evidence="1">
    <location>
        <begin position="190"/>
        <end position="210"/>
    </location>
</feature>
<comment type="caution">
    <text evidence="2">The sequence shown here is derived from an EMBL/GenBank/DDBJ whole genome shotgun (WGS) entry which is preliminary data.</text>
</comment>
<organism evidence="2 3">
    <name type="scientific">Durusdinium trenchii</name>
    <dbReference type="NCBI Taxonomy" id="1381693"/>
    <lineage>
        <taxon>Eukaryota</taxon>
        <taxon>Sar</taxon>
        <taxon>Alveolata</taxon>
        <taxon>Dinophyceae</taxon>
        <taxon>Suessiales</taxon>
        <taxon>Symbiodiniaceae</taxon>
        <taxon>Durusdinium</taxon>
    </lineage>
</organism>
<reference evidence="2 3" key="1">
    <citation type="submission" date="2024-02" db="EMBL/GenBank/DDBJ databases">
        <authorList>
            <person name="Chen Y."/>
            <person name="Shah S."/>
            <person name="Dougan E. K."/>
            <person name="Thang M."/>
            <person name="Chan C."/>
        </authorList>
    </citation>
    <scope>NUCLEOTIDE SEQUENCE [LARGE SCALE GENOMIC DNA]</scope>
</reference>
<keyword evidence="3" id="KW-1185">Reference proteome</keyword>
<evidence type="ECO:0008006" key="4">
    <source>
        <dbReference type="Google" id="ProtNLM"/>
    </source>
</evidence>
<keyword evidence="1" id="KW-0812">Transmembrane</keyword>
<proteinExistence type="predicted"/>
<gene>
    <name evidence="2" type="ORF">CCMP2556_LOCUS8500</name>
</gene>
<evidence type="ECO:0000313" key="2">
    <source>
        <dbReference type="EMBL" id="CAK9006634.1"/>
    </source>
</evidence>
<keyword evidence="1" id="KW-0472">Membrane</keyword>
<keyword evidence="1" id="KW-1133">Transmembrane helix</keyword>
<protein>
    <recommendedName>
        <fullName evidence="4">Transmembrane protein</fullName>
    </recommendedName>
</protein>
<name>A0ABP0IX44_9DINO</name>
<dbReference type="Proteomes" id="UP001642484">
    <property type="component" value="Unassembled WGS sequence"/>
</dbReference>
<evidence type="ECO:0000313" key="3">
    <source>
        <dbReference type="Proteomes" id="UP001642484"/>
    </source>
</evidence>